<dbReference type="PANTHER" id="PTHR11069:SF23">
    <property type="entry name" value="LYSOSOMAL ACID GLUCOSYLCERAMIDASE"/>
    <property type="match status" value="1"/>
</dbReference>
<keyword evidence="5" id="KW-1185">Reference proteome</keyword>
<feature type="domain" description="Glycosyl hydrolase family 30 beta sandwich" evidence="3">
    <location>
        <begin position="89"/>
        <end position="145"/>
    </location>
</feature>
<dbReference type="AlphaFoldDB" id="A0A4S5EPL2"/>
<accession>A0A4S5EPL2</accession>
<sequence>MFRGDWQGAPADGFGWLADVVVNATRNWATTALLWNLALDAAGGPHRGGCVGCHGVLTIAGRPGTDLRAIDRSLEYDLLGLAARAAPRGAVRIGAQVSSSAVSAVAFSRPDGNRSVLVHNRTGGEVAVTVDDGGGAFTVALAPHALSAFRWRG</sequence>
<dbReference type="InterPro" id="IPR013780">
    <property type="entry name" value="Glyco_hydro_b"/>
</dbReference>
<dbReference type="Gene3D" id="3.20.20.80">
    <property type="entry name" value="Glycosidases"/>
    <property type="match status" value="1"/>
</dbReference>
<proteinExistence type="predicted"/>
<organism evidence="4 5">
    <name type="scientific">Candidatus Frankia alpina</name>
    <dbReference type="NCBI Taxonomy" id="2699483"/>
    <lineage>
        <taxon>Bacteria</taxon>
        <taxon>Bacillati</taxon>
        <taxon>Actinomycetota</taxon>
        <taxon>Actinomycetes</taxon>
        <taxon>Frankiales</taxon>
        <taxon>Frankiaceae</taxon>
        <taxon>Frankia</taxon>
    </lineage>
</organism>
<reference evidence="4 5" key="1">
    <citation type="submission" date="2019-04" db="EMBL/GenBank/DDBJ databases">
        <title>Draft genome sequences for three unisolated Alnus-infective Frankia Sp+ strains, AgTrS, AiOr and AvVan, the first sequenced Frankia strains able to sporulate in-planta.</title>
        <authorList>
            <person name="Bethencourt L."/>
            <person name="Vautrin F."/>
            <person name="Taib N."/>
            <person name="Dubost A."/>
            <person name="Castro-Garcia L."/>
            <person name="Imbaud O."/>
            <person name="Abrouk D."/>
            <person name="Fournier P."/>
            <person name="Briolay J."/>
            <person name="Nguyen A."/>
            <person name="Normand P."/>
            <person name="Fernandez M.P."/>
            <person name="Brochier-Armanet C."/>
            <person name="Herrera-Belaroussi A."/>
        </authorList>
    </citation>
    <scope>NUCLEOTIDE SEQUENCE [LARGE SCALE GENOMIC DNA]</scope>
    <source>
        <strain evidence="4 5">AvVan</strain>
    </source>
</reference>
<dbReference type="InterPro" id="IPR033452">
    <property type="entry name" value="GH30_C"/>
</dbReference>
<protein>
    <recommendedName>
        <fullName evidence="3">Glycosyl hydrolase family 30 beta sandwich domain-containing protein</fullName>
    </recommendedName>
</protein>
<gene>
    <name evidence="4" type="ORF">E7Y31_12420</name>
</gene>
<dbReference type="GO" id="GO:0006680">
    <property type="term" value="P:glucosylceramide catabolic process"/>
    <property type="evidence" value="ECO:0007669"/>
    <property type="project" value="TreeGrafter"/>
</dbReference>
<evidence type="ECO:0000259" key="3">
    <source>
        <dbReference type="Pfam" id="PF17189"/>
    </source>
</evidence>
<comment type="caution">
    <text evidence="4">The sequence shown here is derived from an EMBL/GenBank/DDBJ whole genome shotgun (WGS) entry which is preliminary data.</text>
</comment>
<dbReference type="GO" id="GO:0004348">
    <property type="term" value="F:glucosylceramidase activity"/>
    <property type="evidence" value="ECO:0007669"/>
    <property type="project" value="InterPro"/>
</dbReference>
<dbReference type="GO" id="GO:0016020">
    <property type="term" value="C:membrane"/>
    <property type="evidence" value="ECO:0007669"/>
    <property type="project" value="GOC"/>
</dbReference>
<keyword evidence="1" id="KW-0732">Signal</keyword>
<dbReference type="PANTHER" id="PTHR11069">
    <property type="entry name" value="GLUCOSYLCERAMIDASE"/>
    <property type="match status" value="1"/>
</dbReference>
<dbReference type="Gene3D" id="2.60.40.1180">
    <property type="entry name" value="Golgi alpha-mannosidase II"/>
    <property type="match status" value="1"/>
</dbReference>
<dbReference type="InterPro" id="IPR001139">
    <property type="entry name" value="Glyco_hydro_30"/>
</dbReference>
<evidence type="ECO:0000313" key="4">
    <source>
        <dbReference type="EMBL" id="THJ74275.1"/>
    </source>
</evidence>
<evidence type="ECO:0000256" key="1">
    <source>
        <dbReference type="ARBA" id="ARBA00022729"/>
    </source>
</evidence>
<dbReference type="EMBL" id="SSXH01000277">
    <property type="protein sequence ID" value="THJ74275.1"/>
    <property type="molecule type" value="Genomic_DNA"/>
</dbReference>
<dbReference type="Proteomes" id="UP000305282">
    <property type="component" value="Unassembled WGS sequence"/>
</dbReference>
<evidence type="ECO:0000313" key="5">
    <source>
        <dbReference type="Proteomes" id="UP000305282"/>
    </source>
</evidence>
<evidence type="ECO:0000256" key="2">
    <source>
        <dbReference type="ARBA" id="ARBA00022801"/>
    </source>
</evidence>
<keyword evidence="2" id="KW-0378">Hydrolase</keyword>
<dbReference type="Pfam" id="PF17189">
    <property type="entry name" value="Glyco_hydro_30C"/>
    <property type="match status" value="1"/>
</dbReference>
<name>A0A4S5EPL2_9ACTN</name>